<organism evidence="6 7">
    <name type="scientific">Pseudoroseomonas cervicalis ATCC 49957</name>
    <dbReference type="NCBI Taxonomy" id="525371"/>
    <lineage>
        <taxon>Bacteria</taxon>
        <taxon>Pseudomonadati</taxon>
        <taxon>Pseudomonadota</taxon>
        <taxon>Alphaproteobacteria</taxon>
        <taxon>Acetobacterales</taxon>
        <taxon>Roseomonadaceae</taxon>
        <taxon>Roseomonas</taxon>
    </lineage>
</organism>
<evidence type="ECO:0000313" key="6">
    <source>
        <dbReference type="EMBL" id="EFH10100.1"/>
    </source>
</evidence>
<name>D5RRH2_9PROT</name>
<dbReference type="EMBL" id="ADVL01000702">
    <property type="protein sequence ID" value="EFH10100.1"/>
    <property type="molecule type" value="Genomic_DNA"/>
</dbReference>
<dbReference type="SUPFAM" id="SSF88713">
    <property type="entry name" value="Glycoside hydrolase/deacetylase"/>
    <property type="match status" value="1"/>
</dbReference>
<dbReference type="InterPro" id="IPR002509">
    <property type="entry name" value="NODB_dom"/>
</dbReference>
<protein>
    <recommendedName>
        <fullName evidence="3">Chitooligosaccharide deacetylase</fullName>
    </recommendedName>
    <alternativeName>
        <fullName evidence="4">Nodulation protein B</fullName>
    </alternativeName>
</protein>
<dbReference type="Pfam" id="PF01522">
    <property type="entry name" value="Polysacc_deac_1"/>
    <property type="match status" value="1"/>
</dbReference>
<comment type="similarity">
    <text evidence="2">Belongs to the polysaccharide deacetylase family.</text>
</comment>
<comment type="function">
    <text evidence="1">Is involved in generating a small heat-stable compound (Nod), an acylated oligomer of N-acetylglucosamine, that stimulates mitosis in various plant protoplasts.</text>
</comment>
<keyword evidence="7" id="KW-1185">Reference proteome</keyword>
<dbReference type="PANTHER" id="PTHR47561">
    <property type="entry name" value="POLYSACCHARIDE DEACETYLASE FAMILY PROTEIN (AFU_ORTHOLOGUE AFUA_6G05030)"/>
    <property type="match status" value="1"/>
</dbReference>
<dbReference type="HOGENOM" id="CLU_029940_1_1_5"/>
<evidence type="ECO:0000313" key="7">
    <source>
        <dbReference type="Proteomes" id="UP000005324"/>
    </source>
</evidence>
<dbReference type="GO" id="GO:0016810">
    <property type="term" value="F:hydrolase activity, acting on carbon-nitrogen (but not peptide) bonds"/>
    <property type="evidence" value="ECO:0007669"/>
    <property type="project" value="InterPro"/>
</dbReference>
<sequence>MRRALEERRRMAEQPAKTQPWEWEEAEWRRIVGRASAGRSLKPAAWPGGARCAVALSFDADHETIPLRDADESPMRISQGEYGARQGVPRIRRLLDRHGARASFFYPAVSALLHPEEVRAVAAEGHEIGIHSWIHEANTTLPPGRERELSLRAADTLERISGQRPVGMRTASWDFSTDTLSILREMGLLYDSSLMADDEPYELLDQGEPTGIVELPPEWIRDDAVYFNMLRFSGLRPYTPPSAVEEIFRAEFDGAYAEGGTFLLTMHPHIIGHRSRIALLDRLLEHIRSHQGIWFCTHAELARWCKDQAAN</sequence>
<dbReference type="InterPro" id="IPR037950">
    <property type="entry name" value="PgdA-like"/>
</dbReference>
<accession>D5RRH2</accession>
<evidence type="ECO:0000256" key="3">
    <source>
        <dbReference type="ARBA" id="ARBA00020071"/>
    </source>
</evidence>
<dbReference type="Gene3D" id="3.20.20.370">
    <property type="entry name" value="Glycoside hydrolase/deacetylase"/>
    <property type="match status" value="1"/>
</dbReference>
<comment type="caution">
    <text evidence="6">The sequence shown here is derived from an EMBL/GenBank/DDBJ whole genome shotgun (WGS) entry which is preliminary data.</text>
</comment>
<dbReference type="InterPro" id="IPR011330">
    <property type="entry name" value="Glyco_hydro/deAcase_b/a-brl"/>
</dbReference>
<evidence type="ECO:0000256" key="4">
    <source>
        <dbReference type="ARBA" id="ARBA00032976"/>
    </source>
</evidence>
<gene>
    <name evidence="6" type="ORF">HMPREF0731_3684</name>
</gene>
<evidence type="ECO:0000256" key="2">
    <source>
        <dbReference type="ARBA" id="ARBA00010973"/>
    </source>
</evidence>
<dbReference type="CDD" id="cd10938">
    <property type="entry name" value="CE4_HpPgdA_like"/>
    <property type="match status" value="1"/>
</dbReference>
<dbReference type="PROSITE" id="PS51677">
    <property type="entry name" value="NODB"/>
    <property type="match status" value="1"/>
</dbReference>
<reference evidence="6 7" key="1">
    <citation type="submission" date="2010-04" db="EMBL/GenBank/DDBJ databases">
        <authorList>
            <person name="Qin X."/>
            <person name="Bachman B."/>
            <person name="Battles P."/>
            <person name="Bell A."/>
            <person name="Bess C."/>
            <person name="Bickham C."/>
            <person name="Chaboub L."/>
            <person name="Chen D."/>
            <person name="Coyle M."/>
            <person name="Deiros D.R."/>
            <person name="Dinh H."/>
            <person name="Forbes L."/>
            <person name="Fowler G."/>
            <person name="Francisco L."/>
            <person name="Fu Q."/>
            <person name="Gubbala S."/>
            <person name="Hale W."/>
            <person name="Han Y."/>
            <person name="Hemphill L."/>
            <person name="Highlander S.K."/>
            <person name="Hirani K."/>
            <person name="Hogues M."/>
            <person name="Jackson L."/>
            <person name="Jakkamsetti A."/>
            <person name="Javaid M."/>
            <person name="Jiang H."/>
            <person name="Korchina V."/>
            <person name="Kovar C."/>
            <person name="Lara F."/>
            <person name="Lee S."/>
            <person name="Mata R."/>
            <person name="Mathew T."/>
            <person name="Moen C."/>
            <person name="Morales K."/>
            <person name="Munidasa M."/>
            <person name="Nazareth L."/>
            <person name="Ngo R."/>
            <person name="Nguyen L."/>
            <person name="Okwuonu G."/>
            <person name="Ongeri F."/>
            <person name="Patil S."/>
            <person name="Petrosino J."/>
            <person name="Pham C."/>
            <person name="Pham P."/>
            <person name="Pu L.-L."/>
            <person name="Puazo M."/>
            <person name="Raj R."/>
            <person name="Reid J."/>
            <person name="Rouhana J."/>
            <person name="Saada N."/>
            <person name="Shang Y."/>
            <person name="Simmons D."/>
            <person name="Thornton R."/>
            <person name="Warren J."/>
            <person name="Weissenberger G."/>
            <person name="Zhang J."/>
            <person name="Zhang L."/>
            <person name="Zhou C."/>
            <person name="Zhu D."/>
            <person name="Muzny D."/>
            <person name="Worley K."/>
            <person name="Gibbs R."/>
        </authorList>
    </citation>
    <scope>NUCLEOTIDE SEQUENCE [LARGE SCALE GENOMIC DNA]</scope>
    <source>
        <strain evidence="6 7">ATCC 49957</strain>
    </source>
</reference>
<dbReference type="PANTHER" id="PTHR47561:SF1">
    <property type="entry name" value="POLYSACCHARIDE DEACETYLASE FAMILY PROTEIN (AFU_ORTHOLOGUE AFUA_6G05030)"/>
    <property type="match status" value="1"/>
</dbReference>
<feature type="domain" description="NodB homology" evidence="5">
    <location>
        <begin position="74"/>
        <end position="296"/>
    </location>
</feature>
<proteinExistence type="inferred from homology"/>
<dbReference type="GO" id="GO:0005975">
    <property type="term" value="P:carbohydrate metabolic process"/>
    <property type="evidence" value="ECO:0007669"/>
    <property type="project" value="InterPro"/>
</dbReference>
<dbReference type="Proteomes" id="UP000005324">
    <property type="component" value="Unassembled WGS sequence"/>
</dbReference>
<evidence type="ECO:0000259" key="5">
    <source>
        <dbReference type="PROSITE" id="PS51677"/>
    </source>
</evidence>
<dbReference type="AlphaFoldDB" id="D5RRH2"/>
<evidence type="ECO:0000256" key="1">
    <source>
        <dbReference type="ARBA" id="ARBA00003236"/>
    </source>
</evidence>